<proteinExistence type="predicted"/>
<evidence type="ECO:0000313" key="1">
    <source>
        <dbReference type="EMBL" id="KAH1122316.1"/>
    </source>
</evidence>
<reference evidence="1 2" key="1">
    <citation type="journal article" date="2021" name="Plant Biotechnol. J.">
        <title>Multi-omics assisted identification of the key and species-specific regulatory components of drought-tolerant mechanisms in Gossypium stocksii.</title>
        <authorList>
            <person name="Yu D."/>
            <person name="Ke L."/>
            <person name="Zhang D."/>
            <person name="Wu Y."/>
            <person name="Sun Y."/>
            <person name="Mei J."/>
            <person name="Sun J."/>
            <person name="Sun Y."/>
        </authorList>
    </citation>
    <scope>NUCLEOTIDE SEQUENCE [LARGE SCALE GENOMIC DNA]</scope>
    <source>
        <strain evidence="2">cv. E1</strain>
        <tissue evidence="1">Leaf</tissue>
    </source>
</reference>
<accession>A0A9D4AJA8</accession>
<protein>
    <recommendedName>
        <fullName evidence="3">Reverse transcriptase domain-containing protein</fullName>
    </recommendedName>
</protein>
<name>A0A9D4AJA8_9ROSI</name>
<gene>
    <name evidence="1" type="ORF">J1N35_005476</name>
</gene>
<dbReference type="PANTHER" id="PTHR46890:SF48">
    <property type="entry name" value="RNA-DIRECTED DNA POLYMERASE"/>
    <property type="match status" value="1"/>
</dbReference>
<dbReference type="AlphaFoldDB" id="A0A9D4AJA8"/>
<dbReference type="PANTHER" id="PTHR46890">
    <property type="entry name" value="NON-LTR RETROLELEMENT REVERSE TRANSCRIPTASE-LIKE PROTEIN-RELATED"/>
    <property type="match status" value="1"/>
</dbReference>
<keyword evidence="2" id="KW-1185">Reference proteome</keyword>
<dbReference type="OrthoDB" id="997823at2759"/>
<dbReference type="EMBL" id="JAIQCV010000002">
    <property type="protein sequence ID" value="KAH1122316.1"/>
    <property type="molecule type" value="Genomic_DNA"/>
</dbReference>
<dbReference type="InterPro" id="IPR052343">
    <property type="entry name" value="Retrotransposon-Effector_Assoc"/>
</dbReference>
<evidence type="ECO:0000313" key="2">
    <source>
        <dbReference type="Proteomes" id="UP000828251"/>
    </source>
</evidence>
<comment type="caution">
    <text evidence="1">The sequence shown here is derived from an EMBL/GenBank/DDBJ whole genome shotgun (WGS) entry which is preliminary data.</text>
</comment>
<organism evidence="1 2">
    <name type="scientific">Gossypium stocksii</name>
    <dbReference type="NCBI Taxonomy" id="47602"/>
    <lineage>
        <taxon>Eukaryota</taxon>
        <taxon>Viridiplantae</taxon>
        <taxon>Streptophyta</taxon>
        <taxon>Embryophyta</taxon>
        <taxon>Tracheophyta</taxon>
        <taxon>Spermatophyta</taxon>
        <taxon>Magnoliopsida</taxon>
        <taxon>eudicotyledons</taxon>
        <taxon>Gunneridae</taxon>
        <taxon>Pentapetalae</taxon>
        <taxon>rosids</taxon>
        <taxon>malvids</taxon>
        <taxon>Malvales</taxon>
        <taxon>Malvaceae</taxon>
        <taxon>Malvoideae</taxon>
        <taxon>Gossypium</taxon>
    </lineage>
</organism>
<dbReference type="SUPFAM" id="SSF56672">
    <property type="entry name" value="DNA/RNA polymerases"/>
    <property type="match status" value="1"/>
</dbReference>
<dbReference type="InterPro" id="IPR043502">
    <property type="entry name" value="DNA/RNA_pol_sf"/>
</dbReference>
<sequence length="331" mass="38070">MSKPFHFEAKWCLNSSFEDTLRRFWATHSDRLPAKLINVGLHLQQWSRSRFHEEKRSRLKLEQRLSALIDQDPTGKVLAKILKVQLGLNLEADKEKVYLSQRARVNWLQNGDRNTSFFHKATVAHHNCNRILGLEDESGQWVSNPDDMIRVVMKHFGDLFMASDSGGDDRVLNLVENRISSSMNENLLKTFTKDEIWLAVKSMSPLKAPGIDGYPALFYQQYWHIIGDEVTHFCLEVLNGRVEFGEINKTHLVLIPKVDKPKNLSQFRPISLCNVLYKIIAKVLVNRMSPYLDGCIDEAQGAFIPGRQISDNTLIAYEVQFSLKMKKKGKK</sequence>
<evidence type="ECO:0008006" key="3">
    <source>
        <dbReference type="Google" id="ProtNLM"/>
    </source>
</evidence>
<dbReference type="Proteomes" id="UP000828251">
    <property type="component" value="Unassembled WGS sequence"/>
</dbReference>